<dbReference type="InParanoid" id="A0A2S8SUA1"/>
<evidence type="ECO:0000256" key="1">
    <source>
        <dbReference type="ARBA" id="ARBA00008724"/>
    </source>
</evidence>
<feature type="domain" description="TACO1/YebC-like second and third" evidence="7">
    <location>
        <begin position="82"/>
        <end position="236"/>
    </location>
</feature>
<dbReference type="InterPro" id="IPR026564">
    <property type="entry name" value="Transcrip_reg_TACO1-like_dom3"/>
</dbReference>
<dbReference type="FunCoup" id="A0A2S8SUA1">
    <property type="interactions" value="403"/>
</dbReference>
<keyword evidence="3 6" id="KW-0805">Transcription regulation</keyword>
<evidence type="ECO:0000256" key="2">
    <source>
        <dbReference type="ARBA" id="ARBA00022490"/>
    </source>
</evidence>
<dbReference type="EMBL" id="NIGF01000005">
    <property type="protein sequence ID" value="PQV64382.1"/>
    <property type="molecule type" value="Genomic_DNA"/>
</dbReference>
<organism evidence="9 10">
    <name type="scientific">Abditibacterium utsteinense</name>
    <dbReference type="NCBI Taxonomy" id="1960156"/>
    <lineage>
        <taxon>Bacteria</taxon>
        <taxon>Pseudomonadati</taxon>
        <taxon>Abditibacteriota</taxon>
        <taxon>Abditibacteriia</taxon>
        <taxon>Abditibacteriales</taxon>
        <taxon>Abditibacteriaceae</taxon>
        <taxon>Abditibacterium</taxon>
    </lineage>
</organism>
<evidence type="ECO:0000313" key="9">
    <source>
        <dbReference type="EMBL" id="PQV64382.1"/>
    </source>
</evidence>
<keyword evidence="4 6" id="KW-0238">DNA-binding</keyword>
<reference evidence="9 10" key="1">
    <citation type="journal article" date="2018" name="Syst. Appl. Microbiol.">
        <title>Abditibacterium utsteinense sp. nov., the first cultivated member of candidate phylum FBP, isolated from ice-free Antarctic soil samples.</title>
        <authorList>
            <person name="Tahon G."/>
            <person name="Tytgat B."/>
            <person name="Lebbe L."/>
            <person name="Carlier A."/>
            <person name="Willems A."/>
        </authorList>
    </citation>
    <scope>NUCLEOTIDE SEQUENCE [LARGE SCALE GENOMIC DNA]</scope>
    <source>
        <strain evidence="9 10">LMG 29911</strain>
    </source>
</reference>
<evidence type="ECO:0000256" key="5">
    <source>
        <dbReference type="ARBA" id="ARBA00023163"/>
    </source>
</evidence>
<dbReference type="NCBIfam" id="NF001030">
    <property type="entry name" value="PRK00110.1"/>
    <property type="match status" value="1"/>
</dbReference>
<accession>A0A2S8SUA1</accession>
<dbReference type="NCBIfam" id="TIGR01033">
    <property type="entry name" value="YebC/PmpR family DNA-binding transcriptional regulator"/>
    <property type="match status" value="1"/>
</dbReference>
<dbReference type="InterPro" id="IPR049083">
    <property type="entry name" value="TACO1_YebC_N"/>
</dbReference>
<dbReference type="RefSeq" id="WP_105483176.1">
    <property type="nucleotide sequence ID" value="NZ_NIGF01000005.1"/>
</dbReference>
<dbReference type="GO" id="GO:0003677">
    <property type="term" value="F:DNA binding"/>
    <property type="evidence" value="ECO:0007669"/>
    <property type="project" value="UniProtKB-UniRule"/>
</dbReference>
<dbReference type="Pfam" id="PF01709">
    <property type="entry name" value="Transcrip_reg"/>
    <property type="match status" value="1"/>
</dbReference>
<dbReference type="GO" id="GO:0006355">
    <property type="term" value="P:regulation of DNA-templated transcription"/>
    <property type="evidence" value="ECO:0007669"/>
    <property type="project" value="UniProtKB-UniRule"/>
</dbReference>
<evidence type="ECO:0000256" key="6">
    <source>
        <dbReference type="HAMAP-Rule" id="MF_00693"/>
    </source>
</evidence>
<dbReference type="PANTHER" id="PTHR12532:SF6">
    <property type="entry name" value="TRANSCRIPTIONAL REGULATORY PROTEIN YEBC-RELATED"/>
    <property type="match status" value="1"/>
</dbReference>
<evidence type="ECO:0000313" key="10">
    <source>
        <dbReference type="Proteomes" id="UP000237684"/>
    </source>
</evidence>
<dbReference type="SUPFAM" id="SSF75625">
    <property type="entry name" value="YebC-like"/>
    <property type="match status" value="1"/>
</dbReference>
<dbReference type="InterPro" id="IPR048300">
    <property type="entry name" value="TACO1_YebC-like_2nd/3rd_dom"/>
</dbReference>
<keyword evidence="10" id="KW-1185">Reference proteome</keyword>
<dbReference type="PANTHER" id="PTHR12532">
    <property type="entry name" value="TRANSLATIONAL ACTIVATOR OF CYTOCHROME C OXIDASE 1"/>
    <property type="match status" value="1"/>
</dbReference>
<dbReference type="HAMAP" id="MF_00693">
    <property type="entry name" value="Transcrip_reg_TACO1"/>
    <property type="match status" value="1"/>
</dbReference>
<evidence type="ECO:0000259" key="7">
    <source>
        <dbReference type="Pfam" id="PF01709"/>
    </source>
</evidence>
<dbReference type="OrthoDB" id="9781053at2"/>
<evidence type="ECO:0000256" key="4">
    <source>
        <dbReference type="ARBA" id="ARBA00023125"/>
    </source>
</evidence>
<dbReference type="InterPro" id="IPR017856">
    <property type="entry name" value="Integrase-like_N"/>
</dbReference>
<gene>
    <name evidence="9" type="ORF">B1R32_10563</name>
</gene>
<dbReference type="InterPro" id="IPR029072">
    <property type="entry name" value="YebC-like"/>
</dbReference>
<dbReference type="Gene3D" id="3.30.70.980">
    <property type="match status" value="2"/>
</dbReference>
<keyword evidence="2 6" id="KW-0963">Cytoplasm</keyword>
<keyword evidence="5 6" id="KW-0804">Transcription</keyword>
<proteinExistence type="inferred from homology"/>
<dbReference type="AlphaFoldDB" id="A0A2S8SUA1"/>
<dbReference type="NCBIfam" id="NF009044">
    <property type="entry name" value="PRK12378.1"/>
    <property type="match status" value="1"/>
</dbReference>
<dbReference type="FunFam" id="1.10.10.200:FF:000002">
    <property type="entry name" value="Probable transcriptional regulatory protein CLM62_37755"/>
    <property type="match status" value="1"/>
</dbReference>
<dbReference type="Gene3D" id="1.10.10.200">
    <property type="match status" value="1"/>
</dbReference>
<evidence type="ECO:0000256" key="3">
    <source>
        <dbReference type="ARBA" id="ARBA00023015"/>
    </source>
</evidence>
<comment type="caution">
    <text evidence="9">The sequence shown here is derived from an EMBL/GenBank/DDBJ whole genome shotgun (WGS) entry which is preliminary data.</text>
</comment>
<dbReference type="Pfam" id="PF20772">
    <property type="entry name" value="TACO1_YebC_N"/>
    <property type="match status" value="1"/>
</dbReference>
<dbReference type="GO" id="GO:0005829">
    <property type="term" value="C:cytosol"/>
    <property type="evidence" value="ECO:0007669"/>
    <property type="project" value="TreeGrafter"/>
</dbReference>
<evidence type="ECO:0000259" key="8">
    <source>
        <dbReference type="Pfam" id="PF20772"/>
    </source>
</evidence>
<feature type="domain" description="TACO1/YebC-like N-terminal" evidence="8">
    <location>
        <begin position="5"/>
        <end position="75"/>
    </location>
</feature>
<comment type="subcellular location">
    <subcellularLocation>
        <location evidence="6">Cytoplasm</location>
    </subcellularLocation>
</comment>
<comment type="similarity">
    <text evidence="1 6">Belongs to the TACO1 family.</text>
</comment>
<dbReference type="Proteomes" id="UP000237684">
    <property type="component" value="Unassembled WGS sequence"/>
</dbReference>
<protein>
    <recommendedName>
        <fullName evidence="6">Probable transcriptional regulatory protein B1R32_10563</fullName>
    </recommendedName>
</protein>
<dbReference type="InterPro" id="IPR002876">
    <property type="entry name" value="Transcrip_reg_TACO1-like"/>
</dbReference>
<name>A0A2S8SUA1_9BACT</name>
<sequence>MAGHSKWKNIRLHKGKADVVRAKLFGKLSRDLTTAAKAGGEPDSNPRLRLAIDKAKAGSMPADNIKRAIQKGTGELAADNFDEVTYEGYGPNGVAVMVETATDNRNRTVADIRSIFNKNGGSLGESGSVAWQFERKGQITVAALNVDEDALFEAALEAGAEDVQREGDEFLVQAAPETLSALQIALEGAGFTIADLEVSLVPTTTIELEGDSAKKMLKLLDALEDYADVQSVSANFELSDAELGES</sequence>